<dbReference type="RefSeq" id="WP_132547214.1">
    <property type="nucleotide sequence ID" value="NZ_SMAA01000002.1"/>
</dbReference>
<evidence type="ECO:0000256" key="3">
    <source>
        <dbReference type="ARBA" id="ARBA00022679"/>
    </source>
</evidence>
<gene>
    <name evidence="8" type="ORF">EDC37_10275</name>
</gene>
<evidence type="ECO:0000256" key="5">
    <source>
        <dbReference type="ARBA" id="ARBA00022989"/>
    </source>
</evidence>
<keyword evidence="8" id="KW-0449">Lipoprotein</keyword>
<comment type="caution">
    <text evidence="8">The sequence shown here is derived from an EMBL/GenBank/DDBJ whole genome shotgun (WGS) entry which is preliminary data.</text>
</comment>
<evidence type="ECO:0000256" key="4">
    <source>
        <dbReference type="ARBA" id="ARBA00022692"/>
    </source>
</evidence>
<dbReference type="GO" id="GO:0005886">
    <property type="term" value="C:plasma membrane"/>
    <property type="evidence" value="ECO:0007669"/>
    <property type="project" value="InterPro"/>
</dbReference>
<sequence>MFTLGFLHIYWYGLTVVFAILLGLFVTWLNTKIHHEDFSPVIDMFLWGIPLGIVLSRGVYVLLHWHQFIDKPFSIFLLSHGGMSIYGAFAGFLLGCAFYLYLSGKNFWYWMDILLPGMVCGLIVDQVGNFFMQNTIGLPLVTVISNHDLAAYVDFKQRPSGFEHYLYFEPVALYQAVVLFFIFLFSLILTFLQVKFRKIYRGNIFLICMVLVAIGHFTFSFMYLSTQEDAILHANQCITLAGIICGLVVYWQRKRNFKKKHTYHFE</sequence>
<evidence type="ECO:0000256" key="6">
    <source>
        <dbReference type="ARBA" id="ARBA00023136"/>
    </source>
</evidence>
<dbReference type="EMBL" id="SMAA01000002">
    <property type="protein sequence ID" value="TCS81375.1"/>
    <property type="molecule type" value="Genomic_DNA"/>
</dbReference>
<dbReference type="Pfam" id="PF01790">
    <property type="entry name" value="LGT"/>
    <property type="match status" value="1"/>
</dbReference>
<dbReference type="PANTHER" id="PTHR30589">
    <property type="entry name" value="PROLIPOPROTEIN DIACYLGLYCERYL TRANSFERASE"/>
    <property type="match status" value="1"/>
</dbReference>
<feature type="transmembrane region" description="Helical" evidence="7">
    <location>
        <begin position="44"/>
        <end position="63"/>
    </location>
</feature>
<dbReference type="PANTHER" id="PTHR30589:SF0">
    <property type="entry name" value="PHOSPHATIDYLGLYCEROL--PROLIPOPROTEIN DIACYLGLYCERYL TRANSFERASE"/>
    <property type="match status" value="1"/>
</dbReference>
<feature type="transmembrane region" description="Helical" evidence="7">
    <location>
        <begin position="107"/>
        <end position="124"/>
    </location>
</feature>
<feature type="transmembrane region" description="Helical" evidence="7">
    <location>
        <begin position="9"/>
        <end position="29"/>
    </location>
</feature>
<feature type="transmembrane region" description="Helical" evidence="7">
    <location>
        <begin position="75"/>
        <end position="101"/>
    </location>
</feature>
<dbReference type="Proteomes" id="UP000295188">
    <property type="component" value="Unassembled WGS sequence"/>
</dbReference>
<keyword evidence="3 8" id="KW-0808">Transferase</keyword>
<dbReference type="OrthoDB" id="871140at2"/>
<proteinExistence type="inferred from homology"/>
<dbReference type="AlphaFoldDB" id="A0A4R3KE53"/>
<organism evidence="8 9">
    <name type="scientific">Pectinatus cerevisiiphilus</name>
    <dbReference type="NCBI Taxonomy" id="86956"/>
    <lineage>
        <taxon>Bacteria</taxon>
        <taxon>Bacillati</taxon>
        <taxon>Bacillota</taxon>
        <taxon>Negativicutes</taxon>
        <taxon>Selenomonadales</taxon>
        <taxon>Selenomonadaceae</taxon>
        <taxon>Pectinatus</taxon>
    </lineage>
</organism>
<keyword evidence="5 7" id="KW-1133">Transmembrane helix</keyword>
<name>A0A4R3KE53_9FIRM</name>
<evidence type="ECO:0000256" key="1">
    <source>
        <dbReference type="ARBA" id="ARBA00007150"/>
    </source>
</evidence>
<evidence type="ECO:0000256" key="7">
    <source>
        <dbReference type="SAM" id="Phobius"/>
    </source>
</evidence>
<feature type="transmembrane region" description="Helical" evidence="7">
    <location>
        <begin position="173"/>
        <end position="192"/>
    </location>
</feature>
<dbReference type="InterPro" id="IPR001640">
    <property type="entry name" value="Lgt"/>
</dbReference>
<evidence type="ECO:0000313" key="8">
    <source>
        <dbReference type="EMBL" id="TCS81375.1"/>
    </source>
</evidence>
<dbReference type="GO" id="GO:0008961">
    <property type="term" value="F:phosphatidylglycerol-prolipoprotein diacylglyceryl transferase activity"/>
    <property type="evidence" value="ECO:0007669"/>
    <property type="project" value="InterPro"/>
</dbReference>
<feature type="transmembrane region" description="Helical" evidence="7">
    <location>
        <begin position="136"/>
        <end position="153"/>
    </location>
</feature>
<feature type="transmembrane region" description="Helical" evidence="7">
    <location>
        <begin position="204"/>
        <end position="224"/>
    </location>
</feature>
<dbReference type="GO" id="GO:0042158">
    <property type="term" value="P:lipoprotein biosynthetic process"/>
    <property type="evidence" value="ECO:0007669"/>
    <property type="project" value="InterPro"/>
</dbReference>
<evidence type="ECO:0000313" key="9">
    <source>
        <dbReference type="Proteomes" id="UP000295188"/>
    </source>
</evidence>
<feature type="transmembrane region" description="Helical" evidence="7">
    <location>
        <begin position="230"/>
        <end position="251"/>
    </location>
</feature>
<keyword evidence="6 7" id="KW-0472">Membrane</keyword>
<evidence type="ECO:0000256" key="2">
    <source>
        <dbReference type="ARBA" id="ARBA00022475"/>
    </source>
</evidence>
<keyword evidence="2" id="KW-1003">Cell membrane</keyword>
<accession>A0A4R3KE53</accession>
<keyword evidence="4 7" id="KW-0812">Transmembrane</keyword>
<keyword evidence="9" id="KW-1185">Reference proteome</keyword>
<comment type="similarity">
    <text evidence="1">Belongs to the Lgt family.</text>
</comment>
<reference evidence="8 9" key="1">
    <citation type="submission" date="2019-03" db="EMBL/GenBank/DDBJ databases">
        <title>Genomic Encyclopedia of Type Strains, Phase IV (KMG-IV): sequencing the most valuable type-strain genomes for metagenomic binning, comparative biology and taxonomic classification.</title>
        <authorList>
            <person name="Goeker M."/>
        </authorList>
    </citation>
    <scope>NUCLEOTIDE SEQUENCE [LARGE SCALE GENOMIC DNA]</scope>
    <source>
        <strain evidence="8 9">DSM 20467</strain>
    </source>
</reference>
<protein>
    <submittedName>
        <fullName evidence="8">Phosphatidylglycerol:prolipoprotein diacylglycerol transferase</fullName>
    </submittedName>
</protein>